<protein>
    <submittedName>
        <fullName evidence="13">Uncharacterized protein</fullName>
    </submittedName>
</protein>
<evidence type="ECO:0000256" key="10">
    <source>
        <dbReference type="SAM" id="Phobius"/>
    </source>
</evidence>
<feature type="transmembrane region" description="Helical" evidence="10">
    <location>
        <begin position="908"/>
        <end position="933"/>
    </location>
</feature>
<dbReference type="GO" id="GO:0015421">
    <property type="term" value="F:ABC-type oligopeptide transporter activity"/>
    <property type="evidence" value="ECO:0007669"/>
    <property type="project" value="TreeGrafter"/>
</dbReference>
<dbReference type="FunFam" id="3.40.50.300:FF:000218">
    <property type="entry name" value="Multidrug ABC transporter ATP-binding protein"/>
    <property type="match status" value="1"/>
</dbReference>
<feature type="domain" description="ABC transporter" evidence="11">
    <location>
        <begin position="1011"/>
        <end position="1281"/>
    </location>
</feature>
<feature type="transmembrane region" description="Helical" evidence="10">
    <location>
        <begin position="303"/>
        <end position="322"/>
    </location>
</feature>
<feature type="domain" description="ABC transmembrane type-1" evidence="12">
    <location>
        <begin position="687"/>
        <end position="972"/>
    </location>
</feature>
<feature type="transmembrane region" description="Helical" evidence="10">
    <location>
        <begin position="178"/>
        <end position="202"/>
    </location>
</feature>
<dbReference type="GO" id="GO:0090374">
    <property type="term" value="P:oligopeptide export from mitochondrion"/>
    <property type="evidence" value="ECO:0007669"/>
    <property type="project" value="TreeGrafter"/>
</dbReference>
<keyword evidence="5" id="KW-0547">Nucleotide-binding</keyword>
<feature type="transmembrane region" description="Helical" evidence="10">
    <location>
        <begin position="804"/>
        <end position="825"/>
    </location>
</feature>
<dbReference type="SMART" id="SM00382">
    <property type="entry name" value="AAA"/>
    <property type="match status" value="2"/>
</dbReference>
<evidence type="ECO:0000256" key="5">
    <source>
        <dbReference type="ARBA" id="ARBA00022741"/>
    </source>
</evidence>
<dbReference type="CDD" id="cd18578">
    <property type="entry name" value="ABC_6TM_Pgp_ABCB1_D2_like"/>
    <property type="match status" value="1"/>
</dbReference>
<dbReference type="PROSITE" id="PS50929">
    <property type="entry name" value="ABC_TM1F"/>
    <property type="match status" value="2"/>
</dbReference>
<keyword evidence="3 10" id="KW-0812">Transmembrane</keyword>
<feature type="transmembrane region" description="Helical" evidence="10">
    <location>
        <begin position="724"/>
        <end position="742"/>
    </location>
</feature>
<dbReference type="PROSITE" id="PS00211">
    <property type="entry name" value="ABC_TRANSPORTER_1"/>
    <property type="match status" value="2"/>
</dbReference>
<dbReference type="InterPro" id="IPR036640">
    <property type="entry name" value="ABC1_TM_sf"/>
</dbReference>
<dbReference type="Proteomes" id="UP001295684">
    <property type="component" value="Unassembled WGS sequence"/>
</dbReference>
<comment type="subcellular location">
    <subcellularLocation>
        <location evidence="1">Membrane</location>
        <topology evidence="1">Multi-pass membrane protein</topology>
    </subcellularLocation>
</comment>
<dbReference type="InterPro" id="IPR011527">
    <property type="entry name" value="ABC1_TM_dom"/>
</dbReference>
<dbReference type="GO" id="GO:0005743">
    <property type="term" value="C:mitochondrial inner membrane"/>
    <property type="evidence" value="ECO:0007669"/>
    <property type="project" value="TreeGrafter"/>
</dbReference>
<feature type="transmembrane region" description="Helical" evidence="10">
    <location>
        <begin position="831"/>
        <end position="848"/>
    </location>
</feature>
<evidence type="ECO:0000256" key="6">
    <source>
        <dbReference type="ARBA" id="ARBA00022840"/>
    </source>
</evidence>
<feature type="transmembrane region" description="Helical" evidence="10">
    <location>
        <begin position="152"/>
        <end position="172"/>
    </location>
</feature>
<dbReference type="GO" id="GO:0005524">
    <property type="term" value="F:ATP binding"/>
    <property type="evidence" value="ECO:0007669"/>
    <property type="project" value="UniProtKB-KW"/>
</dbReference>
<evidence type="ECO:0000256" key="4">
    <source>
        <dbReference type="ARBA" id="ARBA00022737"/>
    </source>
</evidence>
<feature type="transmembrane region" description="Helical" evidence="10">
    <location>
        <begin position="683"/>
        <end position="704"/>
    </location>
</feature>
<keyword evidence="2" id="KW-0813">Transport</keyword>
<feature type="domain" description="ABC transporter" evidence="11">
    <location>
        <begin position="362"/>
        <end position="599"/>
    </location>
</feature>
<evidence type="ECO:0000313" key="14">
    <source>
        <dbReference type="Proteomes" id="UP001295684"/>
    </source>
</evidence>
<dbReference type="CDD" id="cd18577">
    <property type="entry name" value="ABC_6TM_Pgp_ABCB1_D1_like"/>
    <property type="match status" value="1"/>
</dbReference>
<dbReference type="Gene3D" id="1.20.1560.10">
    <property type="entry name" value="ABC transporter type 1, transmembrane domain"/>
    <property type="match status" value="2"/>
</dbReference>
<dbReference type="Pfam" id="PF00005">
    <property type="entry name" value="ABC_tran"/>
    <property type="match status" value="2"/>
</dbReference>
<sequence length="1284" mass="142159">MENKSQASNNDVKMCKIKEIFQFLEGPDKFFLFLGFVAAIGGGLAMPMFVFFFGSLTDSFNPATGGEDTLKEITKLSKIFVIIGSIVWVLSFFFFSFWRIIAEKVGYEFKYRYLKSILQQESAWYDEKDPLELPSKISSECDKIEAASGEKFVMILNSMSQSLGGFAVAFTIGWKFTFAALGTFPFILFGIAIMACGIKVGYAKSVAAYAKSSSYAEQALNNIKVVSAFGQEKREIENYVSHLDEARRQGRVGKAIMAFSMGTFNLLMYLAYSLGLYFAGLFVHYKIYNHNRSRNYTPGDVCSVFFGVIIGLLAMGTSAPNFKIIAEGRIAAYNALQVIERVPQILIDDPNSKDIHEISSDIKFENVSFKYSTREEKALDNITCTIEKGKTTAFVGPSGSGKSTIVKLLERFYDPDSGMVTVNGQDLKQLNLRQFRHKVGYVGQEPVLFNESIKDNMLNAKPDATEDEIIHALKQANAMSFISKLSEGIKTNAGASGGQLSGGEKQRIALARAFLKQPDLLILDEATSALDRKNETEVQKAIENINREKRITTVVIAHRLSTIRNADKIVVIDKGHIKEVGTHSSLLESYPEGIYAGLVNSQQDADNPSSSEGLSTSKEQAIKGNHALENLSNDVNASKLREKEITEIVDQEQQLFDEQIRTLREQRKKKGFFKRLCVHNKPIIFVIIGILACMISGCVFPAFAVAWTKILFIMMKIEEEYDQLLLYCGVLLSVGVVALIVVTTEKFFFGSVAETMSRNIREETYSAILKKHVGWFDSQENTPGQLNAILSTEVNNLNGASTEALAMMIQGFTGLFVGVALALIYDWKISLVALGISPIMVLSAAVNTRVSEKGMRSGAGGEAEVNSTVSDTIVNYITVASFANESILIEKYKKILGAKVRQNLIKNYVSGAIFGFSQFVQFAMYAVLFYSGAQFVAKYNDNPQNMFTAIYIMMFAAISAGQAQQQAPAAGKGADAALKIYNIIDEPSMIDPFEHNPNEIIATKENIKGCIEFKDVWFRYPTRTDNWILKGLNMTISPNECVGLVGQSGGGKSTIIQLLYRFYDPQKGQILIDGHDIKEYNIRSLRAQFGLVQQEPVLFNYSVRENISYAKQTATGKEIIDAAIVANAHDFIQDIDTFHTDHLEEAKFADSALEPLKGANYVYDSHQDLPSGYSTLCGVKGSKFSGGQKQRIAVARAIITQPQLLMLDEATSALDEESQKKVQDALDNVMKETTSIVIAHRLTTIRKCDRLIVLDQGVLSEEGSYDELMRAGGQFAQISSDMQA</sequence>
<keyword evidence="8 10" id="KW-0472">Membrane</keyword>
<evidence type="ECO:0000256" key="8">
    <source>
        <dbReference type="ARBA" id="ARBA00023136"/>
    </source>
</evidence>
<dbReference type="PANTHER" id="PTHR43394:SF16">
    <property type="entry name" value="ABC TRANSPORTER B FAMILY MEMBER 4-LIKE ISOFORM X1"/>
    <property type="match status" value="1"/>
</dbReference>
<reference evidence="13" key="1">
    <citation type="submission" date="2023-07" db="EMBL/GenBank/DDBJ databases">
        <authorList>
            <consortium name="AG Swart"/>
            <person name="Singh M."/>
            <person name="Singh A."/>
            <person name="Seah K."/>
            <person name="Emmerich C."/>
        </authorList>
    </citation>
    <scope>NUCLEOTIDE SEQUENCE</scope>
    <source>
        <strain evidence="13">DP1</strain>
    </source>
</reference>
<dbReference type="GO" id="GO:0016887">
    <property type="term" value="F:ATP hydrolysis activity"/>
    <property type="evidence" value="ECO:0007669"/>
    <property type="project" value="InterPro"/>
</dbReference>
<feature type="transmembrane region" description="Helical" evidence="10">
    <location>
        <begin position="79"/>
        <end position="102"/>
    </location>
</feature>
<dbReference type="SUPFAM" id="SSF90123">
    <property type="entry name" value="ABC transporter transmembrane region"/>
    <property type="match status" value="2"/>
</dbReference>
<accession>A0AAD1XCR6</accession>
<dbReference type="InterPro" id="IPR003439">
    <property type="entry name" value="ABC_transporter-like_ATP-bd"/>
</dbReference>
<evidence type="ECO:0000259" key="12">
    <source>
        <dbReference type="PROSITE" id="PS50929"/>
    </source>
</evidence>
<evidence type="ECO:0000256" key="2">
    <source>
        <dbReference type="ARBA" id="ARBA00022448"/>
    </source>
</evidence>
<dbReference type="Gene3D" id="3.40.50.300">
    <property type="entry name" value="P-loop containing nucleotide triphosphate hydrolases"/>
    <property type="match status" value="2"/>
</dbReference>
<feature type="transmembrane region" description="Helical" evidence="10">
    <location>
        <begin position="256"/>
        <end position="283"/>
    </location>
</feature>
<evidence type="ECO:0000259" key="11">
    <source>
        <dbReference type="PROSITE" id="PS50893"/>
    </source>
</evidence>
<organism evidence="13 14">
    <name type="scientific">Euplotes crassus</name>
    <dbReference type="NCBI Taxonomy" id="5936"/>
    <lineage>
        <taxon>Eukaryota</taxon>
        <taxon>Sar</taxon>
        <taxon>Alveolata</taxon>
        <taxon>Ciliophora</taxon>
        <taxon>Intramacronucleata</taxon>
        <taxon>Spirotrichea</taxon>
        <taxon>Hypotrichia</taxon>
        <taxon>Euplotida</taxon>
        <taxon>Euplotidae</taxon>
        <taxon>Moneuplotes</taxon>
    </lineage>
</organism>
<feature type="transmembrane region" description="Helical" evidence="10">
    <location>
        <begin position="30"/>
        <end position="53"/>
    </location>
</feature>
<feature type="domain" description="ABC transmembrane type-1" evidence="12">
    <location>
        <begin position="33"/>
        <end position="327"/>
    </location>
</feature>
<dbReference type="InterPro" id="IPR003593">
    <property type="entry name" value="AAA+_ATPase"/>
</dbReference>
<proteinExistence type="predicted"/>
<dbReference type="Pfam" id="PF00664">
    <property type="entry name" value="ABC_membrane"/>
    <property type="match status" value="2"/>
</dbReference>
<keyword evidence="9" id="KW-0325">Glycoprotein</keyword>
<keyword evidence="14" id="KW-1185">Reference proteome</keyword>
<evidence type="ECO:0000256" key="9">
    <source>
        <dbReference type="ARBA" id="ARBA00023180"/>
    </source>
</evidence>
<dbReference type="InterPro" id="IPR039421">
    <property type="entry name" value="Type_1_exporter"/>
</dbReference>
<dbReference type="PANTHER" id="PTHR43394">
    <property type="entry name" value="ATP-DEPENDENT PERMEASE MDL1, MITOCHONDRIAL"/>
    <property type="match status" value="1"/>
</dbReference>
<dbReference type="PROSITE" id="PS50893">
    <property type="entry name" value="ABC_TRANSPORTER_2"/>
    <property type="match status" value="2"/>
</dbReference>
<evidence type="ECO:0000256" key="7">
    <source>
        <dbReference type="ARBA" id="ARBA00022989"/>
    </source>
</evidence>
<evidence type="ECO:0000256" key="3">
    <source>
        <dbReference type="ARBA" id="ARBA00022692"/>
    </source>
</evidence>
<keyword evidence="7 10" id="KW-1133">Transmembrane helix</keyword>
<evidence type="ECO:0000256" key="1">
    <source>
        <dbReference type="ARBA" id="ARBA00004141"/>
    </source>
</evidence>
<evidence type="ECO:0000313" key="13">
    <source>
        <dbReference type="EMBL" id="CAI2367048.1"/>
    </source>
</evidence>
<keyword evidence="4" id="KW-0677">Repeat</keyword>
<dbReference type="SUPFAM" id="SSF52540">
    <property type="entry name" value="P-loop containing nucleoside triphosphate hydrolases"/>
    <property type="match status" value="2"/>
</dbReference>
<dbReference type="EMBL" id="CAMPGE010008141">
    <property type="protein sequence ID" value="CAI2367048.1"/>
    <property type="molecule type" value="Genomic_DNA"/>
</dbReference>
<gene>
    <name evidence="13" type="ORF">ECRASSUSDP1_LOCUS8325</name>
</gene>
<keyword evidence="6" id="KW-0067">ATP-binding</keyword>
<dbReference type="InterPro" id="IPR027417">
    <property type="entry name" value="P-loop_NTPase"/>
</dbReference>
<name>A0AAD1XCR6_EUPCR</name>
<dbReference type="InterPro" id="IPR017871">
    <property type="entry name" value="ABC_transporter-like_CS"/>
</dbReference>
<comment type="caution">
    <text evidence="13">The sequence shown here is derived from an EMBL/GenBank/DDBJ whole genome shotgun (WGS) entry which is preliminary data.</text>
</comment>